<proteinExistence type="predicted"/>
<name>A0A0E9VVX1_ANGAN</name>
<dbReference type="AlphaFoldDB" id="A0A0E9VVX1"/>
<sequence>MFPSLHLHTVSLFLNQLTGPIYM</sequence>
<protein>
    <submittedName>
        <fullName evidence="1">Uncharacterized protein</fullName>
    </submittedName>
</protein>
<organism evidence="1">
    <name type="scientific">Anguilla anguilla</name>
    <name type="common">European freshwater eel</name>
    <name type="synonym">Muraena anguilla</name>
    <dbReference type="NCBI Taxonomy" id="7936"/>
    <lineage>
        <taxon>Eukaryota</taxon>
        <taxon>Metazoa</taxon>
        <taxon>Chordata</taxon>
        <taxon>Craniata</taxon>
        <taxon>Vertebrata</taxon>
        <taxon>Euteleostomi</taxon>
        <taxon>Actinopterygii</taxon>
        <taxon>Neopterygii</taxon>
        <taxon>Teleostei</taxon>
        <taxon>Anguilliformes</taxon>
        <taxon>Anguillidae</taxon>
        <taxon>Anguilla</taxon>
    </lineage>
</organism>
<reference evidence="1" key="2">
    <citation type="journal article" date="2015" name="Fish Shellfish Immunol.">
        <title>Early steps in the European eel (Anguilla anguilla)-Vibrio vulnificus interaction in the gills: Role of the RtxA13 toxin.</title>
        <authorList>
            <person name="Callol A."/>
            <person name="Pajuelo D."/>
            <person name="Ebbesson L."/>
            <person name="Teles M."/>
            <person name="MacKenzie S."/>
            <person name="Amaro C."/>
        </authorList>
    </citation>
    <scope>NUCLEOTIDE SEQUENCE</scope>
</reference>
<evidence type="ECO:0000313" key="1">
    <source>
        <dbReference type="EMBL" id="JAH82264.1"/>
    </source>
</evidence>
<reference evidence="1" key="1">
    <citation type="submission" date="2014-11" db="EMBL/GenBank/DDBJ databases">
        <authorList>
            <person name="Amaro Gonzalez C."/>
        </authorList>
    </citation>
    <scope>NUCLEOTIDE SEQUENCE</scope>
</reference>
<accession>A0A0E9VVX1</accession>
<dbReference type="EMBL" id="GBXM01026313">
    <property type="protein sequence ID" value="JAH82264.1"/>
    <property type="molecule type" value="Transcribed_RNA"/>
</dbReference>